<dbReference type="Gene3D" id="3.40.630.60">
    <property type="match status" value="1"/>
</dbReference>
<reference evidence="2" key="2">
    <citation type="submission" date="2023-11" db="UniProtKB">
        <authorList>
            <consortium name="WormBaseParasite"/>
        </authorList>
    </citation>
    <scope>IDENTIFICATION</scope>
</reference>
<keyword evidence="1" id="KW-1185">Reference proteome</keyword>
<name>A0AA85KKY2_TRIRE</name>
<dbReference type="PROSITE" id="PS51257">
    <property type="entry name" value="PROKAR_LIPOPROTEIN"/>
    <property type="match status" value="1"/>
</dbReference>
<organism evidence="1 2">
    <name type="scientific">Trichobilharzia regenti</name>
    <name type="common">Nasal bird schistosome</name>
    <dbReference type="NCBI Taxonomy" id="157069"/>
    <lineage>
        <taxon>Eukaryota</taxon>
        <taxon>Metazoa</taxon>
        <taxon>Spiralia</taxon>
        <taxon>Lophotrochozoa</taxon>
        <taxon>Platyhelminthes</taxon>
        <taxon>Trematoda</taxon>
        <taxon>Digenea</taxon>
        <taxon>Strigeidida</taxon>
        <taxon>Schistosomatoidea</taxon>
        <taxon>Schistosomatidae</taxon>
        <taxon>Trichobilharzia</taxon>
    </lineage>
</organism>
<sequence>MTGKTIEFLESIRSSMPPTSLLVACVGDSKTAVIFLSVTTGRPGILQKNALVACLEELEMCGVNVAYIAVSKCQCSEQSAVTPLLKTLMFIGFEILNKVPFSLIDLSSDYRLLFTNLHE</sequence>
<dbReference type="Proteomes" id="UP000050795">
    <property type="component" value="Unassembled WGS sequence"/>
</dbReference>
<accession>A0AA85KKY2</accession>
<protein>
    <submittedName>
        <fullName evidence="2">Uncharacterized protein</fullName>
    </submittedName>
</protein>
<dbReference type="AlphaFoldDB" id="A0AA85KKY2"/>
<evidence type="ECO:0000313" key="2">
    <source>
        <dbReference type="WBParaSite" id="TREG1_98040.1"/>
    </source>
</evidence>
<reference evidence="1" key="1">
    <citation type="submission" date="2022-06" db="EMBL/GenBank/DDBJ databases">
        <authorList>
            <person name="Berger JAMES D."/>
            <person name="Berger JAMES D."/>
        </authorList>
    </citation>
    <scope>NUCLEOTIDE SEQUENCE [LARGE SCALE GENOMIC DNA]</scope>
</reference>
<dbReference type="InterPro" id="IPR038581">
    <property type="entry name" value="ODC_AZ_sf"/>
</dbReference>
<dbReference type="WBParaSite" id="TREG1_98040.1">
    <property type="protein sequence ID" value="TREG1_98040.1"/>
    <property type="gene ID" value="TREG1_98040"/>
</dbReference>
<evidence type="ECO:0000313" key="1">
    <source>
        <dbReference type="Proteomes" id="UP000050795"/>
    </source>
</evidence>
<proteinExistence type="predicted"/>